<accession>A0A2I1GR02</accession>
<organism evidence="1 2">
    <name type="scientific">Rhizophagus irregularis</name>
    <dbReference type="NCBI Taxonomy" id="588596"/>
    <lineage>
        <taxon>Eukaryota</taxon>
        <taxon>Fungi</taxon>
        <taxon>Fungi incertae sedis</taxon>
        <taxon>Mucoromycota</taxon>
        <taxon>Glomeromycotina</taxon>
        <taxon>Glomeromycetes</taxon>
        <taxon>Glomerales</taxon>
        <taxon>Glomeraceae</taxon>
        <taxon>Rhizophagus</taxon>
    </lineage>
</organism>
<dbReference type="AlphaFoldDB" id="A0A2I1GR02"/>
<gene>
    <name evidence="1" type="ORF">RhiirA4_404996</name>
</gene>
<sequence length="77" mass="7944">FKMSGKFGFEIEAGIDVVEVDGGGVKVKVRPNLDTGASVSSDGVEAKVGGVGFKVGKVTGFSTPLGNFEINFVKMFG</sequence>
<protein>
    <submittedName>
        <fullName evidence="1">Uncharacterized protein</fullName>
    </submittedName>
</protein>
<comment type="caution">
    <text evidence="1">The sequence shown here is derived from an EMBL/GenBank/DDBJ whole genome shotgun (WGS) entry which is preliminary data.</text>
</comment>
<name>A0A2I1GR02_9GLOM</name>
<proteinExistence type="predicted"/>
<evidence type="ECO:0000313" key="1">
    <source>
        <dbReference type="EMBL" id="PKY49017.1"/>
    </source>
</evidence>
<evidence type="ECO:0000313" key="2">
    <source>
        <dbReference type="Proteomes" id="UP000234323"/>
    </source>
</evidence>
<dbReference type="VEuPathDB" id="FungiDB:RhiirA1_450966"/>
<feature type="non-terminal residue" evidence="1">
    <location>
        <position position="1"/>
    </location>
</feature>
<dbReference type="Proteomes" id="UP000234323">
    <property type="component" value="Unassembled WGS sequence"/>
</dbReference>
<keyword evidence="2" id="KW-1185">Reference proteome</keyword>
<dbReference type="EMBL" id="LLXI01000695">
    <property type="protein sequence ID" value="PKY49017.1"/>
    <property type="molecule type" value="Genomic_DNA"/>
</dbReference>
<reference evidence="1 2" key="1">
    <citation type="submission" date="2015-10" db="EMBL/GenBank/DDBJ databases">
        <title>Genome analyses suggest a sexual origin of heterokaryosis in a supposedly ancient asexual fungus.</title>
        <authorList>
            <person name="Ropars J."/>
            <person name="Sedzielewska K."/>
            <person name="Noel J."/>
            <person name="Charron P."/>
            <person name="Farinelli L."/>
            <person name="Marton T."/>
            <person name="Kruger M."/>
            <person name="Pelin A."/>
            <person name="Brachmann A."/>
            <person name="Corradi N."/>
        </authorList>
    </citation>
    <scope>NUCLEOTIDE SEQUENCE [LARGE SCALE GENOMIC DNA]</scope>
    <source>
        <strain evidence="1 2">A4</strain>
    </source>
</reference>